<keyword evidence="2" id="KW-1133">Transmembrane helix</keyword>
<protein>
    <recommendedName>
        <fullName evidence="5">UPAR/Ly6 domain-containing protein</fullName>
    </recommendedName>
</protein>
<feature type="non-terminal residue" evidence="3">
    <location>
        <position position="1"/>
    </location>
</feature>
<keyword evidence="2" id="KW-0472">Membrane</keyword>
<keyword evidence="2" id="KW-0812">Transmembrane</keyword>
<sequence>LPLSACFPERHEEKSVNGPSDCPPGETEAFCNKIDVFNNGETRLTARGCAADYECTENKCVEFEEPGSPYTARHCCCGEDMCNTGMRTSLLSVVVSFAFLLVSFDFLA</sequence>
<dbReference type="Proteomes" id="UP000252519">
    <property type="component" value="Unassembled WGS sequence"/>
</dbReference>
<reference evidence="3 4" key="1">
    <citation type="submission" date="2014-10" db="EMBL/GenBank/DDBJ databases">
        <title>Draft genome of the hookworm Ancylostoma caninum.</title>
        <authorList>
            <person name="Mitreva M."/>
        </authorList>
    </citation>
    <scope>NUCLEOTIDE SEQUENCE [LARGE SCALE GENOMIC DNA]</scope>
    <source>
        <strain evidence="3 4">Baltimore</strain>
    </source>
</reference>
<dbReference type="SUPFAM" id="SSF57302">
    <property type="entry name" value="Snake toxin-like"/>
    <property type="match status" value="1"/>
</dbReference>
<feature type="transmembrane region" description="Helical" evidence="2">
    <location>
        <begin position="90"/>
        <end position="107"/>
    </location>
</feature>
<organism evidence="3 4">
    <name type="scientific">Ancylostoma caninum</name>
    <name type="common">Dog hookworm</name>
    <dbReference type="NCBI Taxonomy" id="29170"/>
    <lineage>
        <taxon>Eukaryota</taxon>
        <taxon>Metazoa</taxon>
        <taxon>Ecdysozoa</taxon>
        <taxon>Nematoda</taxon>
        <taxon>Chromadorea</taxon>
        <taxon>Rhabditida</taxon>
        <taxon>Rhabditina</taxon>
        <taxon>Rhabditomorpha</taxon>
        <taxon>Strongyloidea</taxon>
        <taxon>Ancylostomatidae</taxon>
        <taxon>Ancylostomatinae</taxon>
        <taxon>Ancylostoma</taxon>
    </lineage>
</organism>
<dbReference type="Gene3D" id="2.10.60.10">
    <property type="entry name" value="CD59"/>
    <property type="match status" value="1"/>
</dbReference>
<evidence type="ECO:0000313" key="3">
    <source>
        <dbReference type="EMBL" id="RCN48797.1"/>
    </source>
</evidence>
<evidence type="ECO:0000256" key="1">
    <source>
        <dbReference type="SAM" id="MobiDB-lite"/>
    </source>
</evidence>
<name>A0A368H0J9_ANCCA</name>
<gene>
    <name evidence="3" type="ORF">ANCCAN_05080</name>
</gene>
<evidence type="ECO:0000313" key="4">
    <source>
        <dbReference type="Proteomes" id="UP000252519"/>
    </source>
</evidence>
<dbReference type="InterPro" id="IPR045860">
    <property type="entry name" value="Snake_toxin-like_sf"/>
</dbReference>
<evidence type="ECO:0000256" key="2">
    <source>
        <dbReference type="SAM" id="Phobius"/>
    </source>
</evidence>
<dbReference type="AlphaFoldDB" id="A0A368H0J9"/>
<comment type="caution">
    <text evidence="3">The sequence shown here is derived from an EMBL/GenBank/DDBJ whole genome shotgun (WGS) entry which is preliminary data.</text>
</comment>
<dbReference type="OrthoDB" id="10521210at2759"/>
<proteinExistence type="predicted"/>
<dbReference type="EMBL" id="JOJR01000042">
    <property type="protein sequence ID" value="RCN48797.1"/>
    <property type="molecule type" value="Genomic_DNA"/>
</dbReference>
<keyword evidence="4" id="KW-1185">Reference proteome</keyword>
<evidence type="ECO:0008006" key="5">
    <source>
        <dbReference type="Google" id="ProtNLM"/>
    </source>
</evidence>
<accession>A0A368H0J9</accession>
<feature type="region of interest" description="Disordered" evidence="1">
    <location>
        <begin position="1"/>
        <end position="21"/>
    </location>
</feature>